<accession>A0A814VQ81</accession>
<keyword evidence="5 8" id="KW-0520">NAD</keyword>
<evidence type="ECO:0000256" key="3">
    <source>
        <dbReference type="ARBA" id="ARBA00022679"/>
    </source>
</evidence>
<dbReference type="EMBL" id="CAJOBC010008306">
    <property type="protein sequence ID" value="CAF3958012.1"/>
    <property type="molecule type" value="Genomic_DNA"/>
</dbReference>
<evidence type="ECO:0000259" key="10">
    <source>
        <dbReference type="PROSITE" id="PS51059"/>
    </source>
</evidence>
<dbReference type="InterPro" id="IPR036930">
    <property type="entry name" value="WGR_dom_sf"/>
</dbReference>
<keyword evidence="3 8" id="KW-0808">Transferase</keyword>
<dbReference type="InterPro" id="IPR012317">
    <property type="entry name" value="Poly(ADP-ribose)pol_cat_dom"/>
</dbReference>
<feature type="region of interest" description="Disordered" evidence="9">
    <location>
        <begin position="1"/>
        <end position="85"/>
    </location>
</feature>
<dbReference type="GO" id="GO:0035861">
    <property type="term" value="C:site of double-strand break"/>
    <property type="evidence" value="ECO:0007669"/>
    <property type="project" value="TreeGrafter"/>
</dbReference>
<feature type="domain" description="PARP catalytic" evidence="10">
    <location>
        <begin position="418"/>
        <end position="636"/>
    </location>
</feature>
<comment type="caution">
    <text evidence="13">The sequence shown here is derived from an EMBL/GenBank/DDBJ whole genome shotgun (WGS) entry which is preliminary data.</text>
</comment>
<evidence type="ECO:0000259" key="11">
    <source>
        <dbReference type="PROSITE" id="PS51060"/>
    </source>
</evidence>
<evidence type="ECO:0000256" key="2">
    <source>
        <dbReference type="ARBA" id="ARBA00022676"/>
    </source>
</evidence>
<evidence type="ECO:0000256" key="8">
    <source>
        <dbReference type="RuleBase" id="RU362114"/>
    </source>
</evidence>
<dbReference type="AlphaFoldDB" id="A0A814VQ81"/>
<dbReference type="GO" id="GO:0006302">
    <property type="term" value="P:double-strand break repair"/>
    <property type="evidence" value="ECO:0007669"/>
    <property type="project" value="TreeGrafter"/>
</dbReference>
<evidence type="ECO:0000313" key="15">
    <source>
        <dbReference type="Proteomes" id="UP000663829"/>
    </source>
</evidence>
<evidence type="ECO:0000256" key="5">
    <source>
        <dbReference type="ARBA" id="ARBA00023027"/>
    </source>
</evidence>
<feature type="compositionally biased region" description="Basic residues" evidence="9">
    <location>
        <begin position="41"/>
        <end position="56"/>
    </location>
</feature>
<gene>
    <name evidence="13" type="ORF">GPM918_LOCUS23342</name>
    <name evidence="14" type="ORF">SRO942_LOCUS23341</name>
</gene>
<dbReference type="InterPro" id="IPR008893">
    <property type="entry name" value="WGR_domain"/>
</dbReference>
<keyword evidence="4" id="KW-0548">Nucleotidyltransferase</keyword>
<dbReference type="GO" id="GO:1990404">
    <property type="term" value="F:NAD+-protein mono-ADP-ribosyltransferase activity"/>
    <property type="evidence" value="ECO:0007669"/>
    <property type="project" value="TreeGrafter"/>
</dbReference>
<dbReference type="GO" id="GO:0005730">
    <property type="term" value="C:nucleolus"/>
    <property type="evidence" value="ECO:0007669"/>
    <property type="project" value="TreeGrafter"/>
</dbReference>
<dbReference type="EC" id="2.4.2.-" evidence="8"/>
<dbReference type="PROSITE" id="PS51060">
    <property type="entry name" value="PARP_ALPHA_HD"/>
    <property type="match status" value="1"/>
</dbReference>
<dbReference type="Proteomes" id="UP000681722">
    <property type="component" value="Unassembled WGS sequence"/>
</dbReference>
<dbReference type="PROSITE" id="PS51977">
    <property type="entry name" value="WGR"/>
    <property type="match status" value="1"/>
</dbReference>
<dbReference type="FunFam" id="2.20.140.10:FF:000001">
    <property type="entry name" value="Poly [ADP-ribose] polymerase"/>
    <property type="match status" value="1"/>
</dbReference>
<dbReference type="Pfam" id="PF05406">
    <property type="entry name" value="WGR"/>
    <property type="match status" value="1"/>
</dbReference>
<dbReference type="SUPFAM" id="SSF47587">
    <property type="entry name" value="Domain of poly(ADP-ribose) polymerase"/>
    <property type="match status" value="1"/>
</dbReference>
<dbReference type="FunFam" id="3.90.228.10:FF:000009">
    <property type="entry name" value="Poly [ADP-ribose] polymerase"/>
    <property type="match status" value="1"/>
</dbReference>
<dbReference type="CDD" id="cd01437">
    <property type="entry name" value="parp_like"/>
    <property type="match status" value="1"/>
</dbReference>
<dbReference type="Pfam" id="PF00644">
    <property type="entry name" value="PARP"/>
    <property type="match status" value="1"/>
</dbReference>
<sequence>MPCRFQSIPTSSYHMAPKKQTKALATKASATTRGTKAAISKAKKPASTRAAGKKRAAPPATKAKSTKKRKLEEEPEEENEEDEVSNTKDSFVRFFIRKRVTFSQEEEAVNDEEISGKSEIIKKLRAADQDKKKKYTPDKHIIGGASNYQVYEDYDAMLNQTNIGHNNNKFYVIQVLKQGPSYYVWNRWGRVGEVGSNNGLSGPYNSPEPAIKEFEHKFKDKTKNNWKQRADFQAVAKKYTLIETAGEEGEEEEEKSVVSTKTVTATDGTVYAPSKLDTATQALMKLIFDTDMFKDALKKFDIDSKNSSGEVARGPVQTDVKKMPLGKLSKTQIAKGFEILEELEKVIESKTKGNLDDISSKFYTAIPHDFGRTRPKPINTREALQQKYDMLAVLADIELAQTLQTEKSETDTTDAKPHPYDVNYGALRCSLELVDKKSNEFKIIDEYTNNTQGYRKCKIENVWRVGREFEGANFATHEAITNRKLLWHGTNVAVVVAILKSGLRIMPHSGGRVGKGIYFASENGKSAGYVGTTTDGGTQTGIMFLNEVALGKEHHITSDNPSLKKPPPGYDCVIAKGQTEPDPTKDTPLTIEKKPVIVPCGKPVQTTHTSSSFSQSEYLIYREDQCRIRYLLKLKF</sequence>
<comment type="similarity">
    <text evidence="7">Belongs to the ARTD/PARP family.</text>
</comment>
<feature type="domain" description="WGR" evidence="12">
    <location>
        <begin position="147"/>
        <end position="239"/>
    </location>
</feature>
<organism evidence="13 15">
    <name type="scientific">Didymodactylos carnosus</name>
    <dbReference type="NCBI Taxonomy" id="1234261"/>
    <lineage>
        <taxon>Eukaryota</taxon>
        <taxon>Metazoa</taxon>
        <taxon>Spiralia</taxon>
        <taxon>Gnathifera</taxon>
        <taxon>Rotifera</taxon>
        <taxon>Eurotatoria</taxon>
        <taxon>Bdelloidea</taxon>
        <taxon>Philodinida</taxon>
        <taxon>Philodinidae</taxon>
        <taxon>Didymodactylos</taxon>
    </lineage>
</organism>
<keyword evidence="2 8" id="KW-0328">Glycosyltransferase</keyword>
<dbReference type="PANTHER" id="PTHR10459">
    <property type="entry name" value="DNA LIGASE"/>
    <property type="match status" value="1"/>
</dbReference>
<proteinExistence type="inferred from homology"/>
<protein>
    <recommendedName>
        <fullName evidence="8">Poly [ADP-ribose] polymerase</fullName>
        <shortName evidence="8">PARP</shortName>
        <ecNumber evidence="8">2.4.2.-</ecNumber>
    </recommendedName>
</protein>
<dbReference type="Gene3D" id="3.90.228.10">
    <property type="match status" value="1"/>
</dbReference>
<feature type="domain" description="PARP alpha-helical" evidence="11">
    <location>
        <begin position="273"/>
        <end position="405"/>
    </location>
</feature>
<dbReference type="PROSITE" id="PS51059">
    <property type="entry name" value="PARP_CATALYTIC"/>
    <property type="match status" value="1"/>
</dbReference>
<dbReference type="EMBL" id="CAJNOQ010008305">
    <property type="protein sequence ID" value="CAF1193697.1"/>
    <property type="molecule type" value="Genomic_DNA"/>
</dbReference>
<dbReference type="Proteomes" id="UP000663829">
    <property type="component" value="Unassembled WGS sequence"/>
</dbReference>
<keyword evidence="6" id="KW-0539">Nucleus</keyword>
<evidence type="ECO:0000313" key="14">
    <source>
        <dbReference type="EMBL" id="CAF3958012.1"/>
    </source>
</evidence>
<dbReference type="InterPro" id="IPR050800">
    <property type="entry name" value="ARTD/PARP"/>
</dbReference>
<evidence type="ECO:0000256" key="9">
    <source>
        <dbReference type="SAM" id="MobiDB-lite"/>
    </source>
</evidence>
<dbReference type="InterPro" id="IPR036616">
    <property type="entry name" value="Poly(ADP-ribose)pol_reg_dom_sf"/>
</dbReference>
<evidence type="ECO:0000313" key="13">
    <source>
        <dbReference type="EMBL" id="CAF1193697.1"/>
    </source>
</evidence>
<name>A0A814VQ81_9BILA</name>
<dbReference type="Pfam" id="PF02877">
    <property type="entry name" value="PARP_reg"/>
    <property type="match status" value="1"/>
</dbReference>
<dbReference type="GO" id="GO:0070212">
    <property type="term" value="P:protein poly-ADP-ribosylation"/>
    <property type="evidence" value="ECO:0007669"/>
    <property type="project" value="TreeGrafter"/>
</dbReference>
<dbReference type="GO" id="GO:0016779">
    <property type="term" value="F:nucleotidyltransferase activity"/>
    <property type="evidence" value="ECO:0007669"/>
    <property type="project" value="UniProtKB-KW"/>
</dbReference>
<dbReference type="GO" id="GO:0003950">
    <property type="term" value="F:NAD+ poly-ADP-ribosyltransferase activity"/>
    <property type="evidence" value="ECO:0007669"/>
    <property type="project" value="UniProtKB-UniRule"/>
</dbReference>
<dbReference type="PANTHER" id="PTHR10459:SF66">
    <property type="entry name" value="PROTEIN MONO-ADP-RIBOSYLTRANSFERASE PARP3"/>
    <property type="match status" value="1"/>
</dbReference>
<evidence type="ECO:0000256" key="4">
    <source>
        <dbReference type="ARBA" id="ARBA00022695"/>
    </source>
</evidence>
<reference evidence="13" key="1">
    <citation type="submission" date="2021-02" db="EMBL/GenBank/DDBJ databases">
        <authorList>
            <person name="Nowell W R."/>
        </authorList>
    </citation>
    <scope>NUCLEOTIDE SEQUENCE</scope>
</reference>
<dbReference type="SUPFAM" id="SSF56399">
    <property type="entry name" value="ADP-ribosylation"/>
    <property type="match status" value="1"/>
</dbReference>
<feature type="compositionally biased region" description="Low complexity" evidence="9">
    <location>
        <begin position="22"/>
        <end position="40"/>
    </location>
</feature>
<evidence type="ECO:0000259" key="12">
    <source>
        <dbReference type="PROSITE" id="PS51977"/>
    </source>
</evidence>
<keyword evidence="15" id="KW-1185">Reference proteome</keyword>
<dbReference type="SUPFAM" id="SSF142921">
    <property type="entry name" value="WGR domain-like"/>
    <property type="match status" value="1"/>
</dbReference>
<evidence type="ECO:0000256" key="7">
    <source>
        <dbReference type="ARBA" id="ARBA00024347"/>
    </source>
</evidence>
<comment type="subcellular location">
    <subcellularLocation>
        <location evidence="1">Nucleus</location>
    </subcellularLocation>
</comment>
<evidence type="ECO:0000256" key="1">
    <source>
        <dbReference type="ARBA" id="ARBA00004123"/>
    </source>
</evidence>
<dbReference type="InterPro" id="IPR004102">
    <property type="entry name" value="Poly(ADP-ribose)pol_reg_dom"/>
</dbReference>
<dbReference type="SMART" id="SM00773">
    <property type="entry name" value="WGR"/>
    <property type="match status" value="1"/>
</dbReference>
<dbReference type="Gene3D" id="1.20.142.10">
    <property type="entry name" value="Poly(ADP-ribose) polymerase, regulatory domain"/>
    <property type="match status" value="1"/>
</dbReference>
<dbReference type="Gene3D" id="2.20.140.10">
    <property type="entry name" value="WGR domain"/>
    <property type="match status" value="1"/>
</dbReference>
<dbReference type="OrthoDB" id="2017365at2759"/>
<dbReference type="CDD" id="cd08002">
    <property type="entry name" value="WGR_PARP3_like"/>
    <property type="match status" value="1"/>
</dbReference>
<feature type="compositionally biased region" description="Acidic residues" evidence="9">
    <location>
        <begin position="73"/>
        <end position="84"/>
    </location>
</feature>
<evidence type="ECO:0000256" key="6">
    <source>
        <dbReference type="ARBA" id="ARBA00023242"/>
    </source>
</evidence>